<dbReference type="EMBL" id="LUUH01000029">
    <property type="protein sequence ID" value="OAI07209.1"/>
    <property type="molecule type" value="Genomic_DNA"/>
</dbReference>
<evidence type="ECO:0000313" key="2">
    <source>
        <dbReference type="EMBL" id="OAI08304.1"/>
    </source>
</evidence>
<dbReference type="AlphaFoldDB" id="A0A177MSG5"/>
<organism evidence="2 4">
    <name type="scientific">Methylomonas methanica</name>
    <dbReference type="NCBI Taxonomy" id="421"/>
    <lineage>
        <taxon>Bacteria</taxon>
        <taxon>Pseudomonadati</taxon>
        <taxon>Pseudomonadota</taxon>
        <taxon>Gammaproteobacteria</taxon>
        <taxon>Methylococcales</taxon>
        <taxon>Methylococcaceae</taxon>
        <taxon>Methylomonas</taxon>
    </lineage>
</organism>
<reference evidence="3 4" key="1">
    <citation type="submission" date="2016-03" db="EMBL/GenBank/DDBJ databases">
        <authorList>
            <person name="Ploux O."/>
        </authorList>
    </citation>
    <scope>NUCLEOTIDE SEQUENCE [LARGE SCALE GENOMIC DNA]</scope>
    <source>
        <strain evidence="2 4">R-45363</strain>
        <strain evidence="1 3">R-45371</strain>
    </source>
</reference>
<sequence>MTQIFLAKDAVTQATMTSNLYNCFVHFFFWQKDPKIAKYFEQGLGGIKKGFKSAIIKGQNSGEISTDKDPESLADFLTGLFYGLLATGSETLPMNSVSHIISNALSDLD</sequence>
<evidence type="ECO:0000313" key="1">
    <source>
        <dbReference type="EMBL" id="OAI07209.1"/>
    </source>
</evidence>
<accession>A0A177MSG5</accession>
<dbReference type="Proteomes" id="UP000078090">
    <property type="component" value="Unassembled WGS sequence"/>
</dbReference>
<gene>
    <name evidence="2" type="ORF">A1332_07385</name>
    <name evidence="1" type="ORF">A1353_07585</name>
</gene>
<protein>
    <recommendedName>
        <fullName evidence="5">Tetracyclin repressor-like C-terminal domain-containing protein</fullName>
    </recommendedName>
</protein>
<evidence type="ECO:0000313" key="4">
    <source>
        <dbReference type="Proteomes" id="UP000078090"/>
    </source>
</evidence>
<dbReference type="SUPFAM" id="SSF48498">
    <property type="entry name" value="Tetracyclin repressor-like, C-terminal domain"/>
    <property type="match status" value="1"/>
</dbReference>
<evidence type="ECO:0000313" key="3">
    <source>
        <dbReference type="Proteomes" id="UP000077763"/>
    </source>
</evidence>
<dbReference type="RefSeq" id="WP_064007082.1">
    <property type="nucleotide sequence ID" value="NZ_LUUG01000045.1"/>
</dbReference>
<proteinExistence type="predicted"/>
<evidence type="ECO:0008006" key="5">
    <source>
        <dbReference type="Google" id="ProtNLM"/>
    </source>
</evidence>
<comment type="caution">
    <text evidence="2">The sequence shown here is derived from an EMBL/GenBank/DDBJ whole genome shotgun (WGS) entry which is preliminary data.</text>
</comment>
<dbReference type="InterPro" id="IPR036271">
    <property type="entry name" value="Tet_transcr_reg_TetR-rel_C_sf"/>
</dbReference>
<dbReference type="EMBL" id="LUUG01000045">
    <property type="protein sequence ID" value="OAI08304.1"/>
    <property type="molecule type" value="Genomic_DNA"/>
</dbReference>
<dbReference type="Gene3D" id="1.10.357.10">
    <property type="entry name" value="Tetracycline Repressor, domain 2"/>
    <property type="match status" value="1"/>
</dbReference>
<name>A0A177MSG5_METMH</name>
<dbReference type="Proteomes" id="UP000077763">
    <property type="component" value="Unassembled WGS sequence"/>
</dbReference>
<dbReference type="OrthoDB" id="9863246at2"/>